<dbReference type="Pfam" id="PF00672">
    <property type="entry name" value="HAMP"/>
    <property type="match status" value="1"/>
</dbReference>
<dbReference type="PROSITE" id="PS50109">
    <property type="entry name" value="HIS_KIN"/>
    <property type="match status" value="1"/>
</dbReference>
<dbReference type="PROSITE" id="PS50885">
    <property type="entry name" value="HAMP"/>
    <property type="match status" value="1"/>
</dbReference>
<evidence type="ECO:0000256" key="12">
    <source>
        <dbReference type="ARBA" id="ARBA00022989"/>
    </source>
</evidence>
<dbReference type="GO" id="GO:0005886">
    <property type="term" value="C:plasma membrane"/>
    <property type="evidence" value="ECO:0007669"/>
    <property type="project" value="UniProtKB-SubCell"/>
</dbReference>
<dbReference type="SMART" id="SM00387">
    <property type="entry name" value="HATPase_c"/>
    <property type="match status" value="1"/>
</dbReference>
<sequence>MNFLRRFSVWPRSLRGRTSLLLIVGLCIVQAAGLMIHALDHLDIAERAELHENEHRAFSIYRSIVETPKELRHDALDDISIPSNFDVSFSAHPDTRYPSIPIPVPLAILNSIAHGPPHRPNDIPPFPPHEDGGLEGEHFEHPGEPPLGGLGPAGPFPGSGPSDDRRMIPGELPPLLHMSMLPPKLYPHRIVFSHQPNSRRYAMSLLLPDEQSWVVLDFRVPPPNPFGSPTFIISFLLMTVCGGALILWGTQRLIAPVSTLANAAEALGRDVHAPPLPEKGPTEIRRSALAFNTMAARIRRFVSDRTLMLTAIGHDLRTPITRLKLRAEFIEDDELREKFLADLDEMENMVAATLAFGRDSSSREPMVSLELNALLQTIADEATESRPDLADDIAFDPPEKPVRIKARSLALKRALTNLVMNALKYGNSAHITLTPPTANGRERYVRVVIEDHGPGLPPEDLERMFEPFVRAETSRNRETGGTGLGLAIARSIIRAQGGDVHLRNRAEGGLRAVVTLLV</sequence>
<keyword evidence="11" id="KW-0067">ATP-binding</keyword>
<evidence type="ECO:0000313" key="18">
    <source>
        <dbReference type="EMBL" id="AOX17597.1"/>
    </source>
</evidence>
<feature type="domain" description="HAMP" evidence="17">
    <location>
        <begin position="251"/>
        <end position="303"/>
    </location>
</feature>
<evidence type="ECO:0000256" key="1">
    <source>
        <dbReference type="ARBA" id="ARBA00000085"/>
    </source>
</evidence>
<dbReference type="PRINTS" id="PR00344">
    <property type="entry name" value="BCTRLSENSOR"/>
</dbReference>
<dbReference type="InterPro" id="IPR003660">
    <property type="entry name" value="HAMP_dom"/>
</dbReference>
<evidence type="ECO:0000256" key="7">
    <source>
        <dbReference type="ARBA" id="ARBA00022679"/>
    </source>
</evidence>
<evidence type="ECO:0000259" key="17">
    <source>
        <dbReference type="PROSITE" id="PS50885"/>
    </source>
</evidence>
<dbReference type="AlphaFoldDB" id="A0A1D8UVR7"/>
<keyword evidence="12" id="KW-1133">Transmembrane helix</keyword>
<keyword evidence="10 18" id="KW-0418">Kinase</keyword>
<dbReference type="EMBL" id="CP014674">
    <property type="protein sequence ID" value="AOX17597.1"/>
    <property type="molecule type" value="Genomic_DNA"/>
</dbReference>
<dbReference type="InterPro" id="IPR005467">
    <property type="entry name" value="His_kinase_dom"/>
</dbReference>
<evidence type="ECO:0000256" key="15">
    <source>
        <dbReference type="SAM" id="MobiDB-lite"/>
    </source>
</evidence>
<keyword evidence="7" id="KW-0808">Transferase</keyword>
<evidence type="ECO:0000313" key="19">
    <source>
        <dbReference type="Proteomes" id="UP000179145"/>
    </source>
</evidence>
<evidence type="ECO:0000256" key="4">
    <source>
        <dbReference type="ARBA" id="ARBA00022475"/>
    </source>
</evidence>
<feature type="compositionally biased region" description="Basic and acidic residues" evidence="15">
    <location>
        <begin position="128"/>
        <end position="143"/>
    </location>
</feature>
<comment type="catalytic activity">
    <reaction evidence="1">
        <text>ATP + protein L-histidine = ADP + protein N-phospho-L-histidine.</text>
        <dbReference type="EC" id="2.7.13.3"/>
    </reaction>
</comment>
<dbReference type="InterPro" id="IPR003661">
    <property type="entry name" value="HisK_dim/P_dom"/>
</dbReference>
<dbReference type="InterPro" id="IPR004358">
    <property type="entry name" value="Sig_transdc_His_kin-like_C"/>
</dbReference>
<reference evidence="18 19" key="1">
    <citation type="journal article" date="2016" name="Microb. Cell Fact.">
        <title>Dissection of exopolysaccharide biosynthesis in Kozakia baliensis.</title>
        <authorList>
            <person name="Brandt J.U."/>
            <person name="Jakob F."/>
            <person name="Behr J."/>
            <person name="Geissler A.J."/>
            <person name="Vogel R.F."/>
        </authorList>
    </citation>
    <scope>NUCLEOTIDE SEQUENCE [LARGE SCALE GENOMIC DNA]</scope>
    <source>
        <strain evidence="18 19">DSM 14400</strain>
    </source>
</reference>
<dbReference type="GO" id="GO:0005524">
    <property type="term" value="F:ATP binding"/>
    <property type="evidence" value="ECO:0007669"/>
    <property type="project" value="UniProtKB-KW"/>
</dbReference>
<evidence type="ECO:0000256" key="14">
    <source>
        <dbReference type="ARBA" id="ARBA00023136"/>
    </source>
</evidence>
<dbReference type="GO" id="GO:0000155">
    <property type="term" value="F:phosphorelay sensor kinase activity"/>
    <property type="evidence" value="ECO:0007669"/>
    <property type="project" value="InterPro"/>
</dbReference>
<dbReference type="SMART" id="SM00304">
    <property type="entry name" value="HAMP"/>
    <property type="match status" value="1"/>
</dbReference>
<evidence type="ECO:0000256" key="8">
    <source>
        <dbReference type="ARBA" id="ARBA00022692"/>
    </source>
</evidence>
<evidence type="ECO:0000256" key="3">
    <source>
        <dbReference type="ARBA" id="ARBA00012438"/>
    </source>
</evidence>
<protein>
    <recommendedName>
        <fullName evidence="3">histidine kinase</fullName>
        <ecNumber evidence="3">2.7.13.3</ecNumber>
    </recommendedName>
</protein>
<dbReference type="CDD" id="cd00082">
    <property type="entry name" value="HisKA"/>
    <property type="match status" value="1"/>
</dbReference>
<dbReference type="SUPFAM" id="SSF47384">
    <property type="entry name" value="Homodimeric domain of signal transducing histidine kinase"/>
    <property type="match status" value="1"/>
</dbReference>
<dbReference type="Pfam" id="PF02518">
    <property type="entry name" value="HATPase_c"/>
    <property type="match status" value="1"/>
</dbReference>
<keyword evidence="4" id="KW-1003">Cell membrane</keyword>
<gene>
    <name evidence="18" type="ORF">A0U89_11070</name>
</gene>
<name>A0A1D8UVR7_9PROT</name>
<dbReference type="InterPro" id="IPR003594">
    <property type="entry name" value="HATPase_dom"/>
</dbReference>
<dbReference type="CDD" id="cd06225">
    <property type="entry name" value="HAMP"/>
    <property type="match status" value="1"/>
</dbReference>
<evidence type="ECO:0000256" key="9">
    <source>
        <dbReference type="ARBA" id="ARBA00022741"/>
    </source>
</evidence>
<dbReference type="SUPFAM" id="SSF55874">
    <property type="entry name" value="ATPase domain of HSP90 chaperone/DNA topoisomerase II/histidine kinase"/>
    <property type="match status" value="1"/>
</dbReference>
<keyword evidence="6" id="KW-0597">Phosphoprotein</keyword>
<dbReference type="STRING" id="153496.A0U89_11070"/>
<dbReference type="InterPro" id="IPR050980">
    <property type="entry name" value="2C_sensor_his_kinase"/>
</dbReference>
<dbReference type="PANTHER" id="PTHR44936">
    <property type="entry name" value="SENSOR PROTEIN CREC"/>
    <property type="match status" value="1"/>
</dbReference>
<dbReference type="Gene3D" id="3.30.565.10">
    <property type="entry name" value="Histidine kinase-like ATPase, C-terminal domain"/>
    <property type="match status" value="1"/>
</dbReference>
<keyword evidence="14" id="KW-0472">Membrane</keyword>
<keyword evidence="5" id="KW-0997">Cell inner membrane</keyword>
<evidence type="ECO:0000256" key="11">
    <source>
        <dbReference type="ARBA" id="ARBA00022840"/>
    </source>
</evidence>
<dbReference type="Proteomes" id="UP000179145">
    <property type="component" value="Chromosome"/>
</dbReference>
<keyword evidence="9" id="KW-0547">Nucleotide-binding</keyword>
<proteinExistence type="predicted"/>
<dbReference type="EC" id="2.7.13.3" evidence="3"/>
<keyword evidence="13" id="KW-0902">Two-component regulatory system</keyword>
<keyword evidence="8" id="KW-0812">Transmembrane</keyword>
<dbReference type="InterPro" id="IPR036097">
    <property type="entry name" value="HisK_dim/P_sf"/>
</dbReference>
<dbReference type="PANTHER" id="PTHR44936:SF5">
    <property type="entry name" value="SENSOR HISTIDINE KINASE ENVZ"/>
    <property type="match status" value="1"/>
</dbReference>
<comment type="subcellular location">
    <subcellularLocation>
        <location evidence="2">Cell inner membrane</location>
        <topology evidence="2">Multi-pass membrane protein</topology>
    </subcellularLocation>
</comment>
<organism evidence="18 19">
    <name type="scientific">Kozakia baliensis</name>
    <dbReference type="NCBI Taxonomy" id="153496"/>
    <lineage>
        <taxon>Bacteria</taxon>
        <taxon>Pseudomonadati</taxon>
        <taxon>Pseudomonadota</taxon>
        <taxon>Alphaproteobacteria</taxon>
        <taxon>Acetobacterales</taxon>
        <taxon>Acetobacteraceae</taxon>
        <taxon>Kozakia</taxon>
    </lineage>
</organism>
<evidence type="ECO:0000256" key="13">
    <source>
        <dbReference type="ARBA" id="ARBA00023012"/>
    </source>
</evidence>
<evidence type="ECO:0000259" key="16">
    <source>
        <dbReference type="PROSITE" id="PS50109"/>
    </source>
</evidence>
<dbReference type="eggNOG" id="COG2205">
    <property type="taxonomic scope" value="Bacteria"/>
</dbReference>
<keyword evidence="19" id="KW-1185">Reference proteome</keyword>
<evidence type="ECO:0000256" key="5">
    <source>
        <dbReference type="ARBA" id="ARBA00022519"/>
    </source>
</evidence>
<dbReference type="Gene3D" id="1.10.287.130">
    <property type="match status" value="1"/>
</dbReference>
<dbReference type="SMART" id="SM00388">
    <property type="entry name" value="HisKA"/>
    <property type="match status" value="1"/>
</dbReference>
<dbReference type="InterPro" id="IPR036890">
    <property type="entry name" value="HATPase_C_sf"/>
</dbReference>
<feature type="domain" description="Histidine kinase" evidence="16">
    <location>
        <begin position="311"/>
        <end position="518"/>
    </location>
</feature>
<feature type="region of interest" description="Disordered" evidence="15">
    <location>
        <begin position="117"/>
        <end position="164"/>
    </location>
</feature>
<accession>A0A1D8UVR7</accession>
<evidence type="ECO:0000256" key="6">
    <source>
        <dbReference type="ARBA" id="ARBA00022553"/>
    </source>
</evidence>
<evidence type="ECO:0000256" key="2">
    <source>
        <dbReference type="ARBA" id="ARBA00004429"/>
    </source>
</evidence>
<dbReference type="KEGG" id="kba:A0U89_11070"/>
<evidence type="ECO:0000256" key="10">
    <source>
        <dbReference type="ARBA" id="ARBA00022777"/>
    </source>
</evidence>